<evidence type="ECO:0000313" key="6">
    <source>
        <dbReference type="EMBL" id="VEI13672.1"/>
    </source>
</evidence>
<dbReference type="OrthoDB" id="140595at2"/>
<protein>
    <submittedName>
        <fullName evidence="6">Anaerobic glycerol-3-phosphate dehydrogenase subunit B</fullName>
        <ecNumber evidence="6">1.1.5.3</ecNumber>
    </submittedName>
</protein>
<dbReference type="EC" id="1.1.5.3" evidence="6"/>
<evidence type="ECO:0000313" key="7">
    <source>
        <dbReference type="Proteomes" id="UP000269542"/>
    </source>
</evidence>
<evidence type="ECO:0000256" key="2">
    <source>
        <dbReference type="ARBA" id="ARBA00022643"/>
    </source>
</evidence>
<dbReference type="RefSeq" id="WP_126416752.1">
    <property type="nucleotide sequence ID" value="NZ_LR134476.1"/>
</dbReference>
<sequence length="440" mass="45435">MKIIVIGAGLAGLSSALMAAEAGHRVSIVTRGLGGLGLSTGTLDVYGWRANGLPADDPYGEIDAVVAAQPEHPYGAIGVENVRRGVDWLRETTGLFGENTGKNVLMPTAIGAIRPTAVVQKTMLPAVVEEGKKFLVVGIKQFRDFPAALIADNLARSPLVSVSARATTISLAPRSPEVDSTGTTFARALDGADGLDGPATRDALVQALRGEVRDGETVLLPAILGFSAEAYDEIAAELGAPVGEVPVPPPSIPGRRINDALTNAARAKRIDISLNAQVVGFETGDGEGRGSETGDGVPAITALKVQRAGRVTTEKVDAVIYAGGGLESGTIERDSYGTIRERVFDLPLMFLPPEDPESKSVTGEAVVDGVDIFGCGVKVNDDMLALNGSTPVFTNLHCVGSLLGGARPWSEKSGEGIALGSAVAAVAAISANAQKVKEER</sequence>
<keyword evidence="4" id="KW-0732">Signal</keyword>
<feature type="signal peptide" evidence="4">
    <location>
        <begin position="1"/>
        <end position="19"/>
    </location>
</feature>
<keyword evidence="7" id="KW-1185">Reference proteome</keyword>
<dbReference type="GO" id="GO:0009331">
    <property type="term" value="C:glycerol-3-phosphate dehydrogenase (FAD) complex"/>
    <property type="evidence" value="ECO:0007669"/>
    <property type="project" value="InterPro"/>
</dbReference>
<gene>
    <name evidence="6" type="primary">glpB</name>
    <name evidence="6" type="ORF">NCTC13354_01393</name>
</gene>
<evidence type="ECO:0000256" key="1">
    <source>
        <dbReference type="ARBA" id="ARBA00022630"/>
    </source>
</evidence>
<dbReference type="PIRSF" id="PIRSF000141">
    <property type="entry name" value="Anaerobic_G3P_dh"/>
    <property type="match status" value="1"/>
</dbReference>
<dbReference type="GO" id="GO:0004368">
    <property type="term" value="F:glycerol-3-phosphate dehydrogenase (quinone) activity"/>
    <property type="evidence" value="ECO:0007669"/>
    <property type="project" value="UniProtKB-EC"/>
</dbReference>
<feature type="chain" id="PRO_5039473911" evidence="4">
    <location>
        <begin position="20"/>
        <end position="440"/>
    </location>
</feature>
<evidence type="ECO:0000256" key="3">
    <source>
        <dbReference type="ARBA" id="ARBA00023002"/>
    </source>
</evidence>
<feature type="domain" description="FAD-dependent oxidoreductase 2 FAD-binding" evidence="5">
    <location>
        <begin position="3"/>
        <end position="416"/>
    </location>
</feature>
<dbReference type="AlphaFoldDB" id="A0A448PFG2"/>
<keyword evidence="3 6" id="KW-0560">Oxidoreductase</keyword>
<evidence type="ECO:0000256" key="4">
    <source>
        <dbReference type="SAM" id="SignalP"/>
    </source>
</evidence>
<dbReference type="EMBL" id="LR134476">
    <property type="protein sequence ID" value="VEI13672.1"/>
    <property type="molecule type" value="Genomic_DNA"/>
</dbReference>
<organism evidence="6 7">
    <name type="scientific">Trueperella bialowiezensis</name>
    <dbReference type="NCBI Taxonomy" id="312285"/>
    <lineage>
        <taxon>Bacteria</taxon>
        <taxon>Bacillati</taxon>
        <taxon>Actinomycetota</taxon>
        <taxon>Actinomycetes</taxon>
        <taxon>Actinomycetales</taxon>
        <taxon>Actinomycetaceae</taxon>
        <taxon>Trueperella</taxon>
    </lineage>
</organism>
<keyword evidence="1" id="KW-0285">Flavoprotein</keyword>
<accession>A0A448PFG2</accession>
<keyword evidence="2" id="KW-0288">FMN</keyword>
<dbReference type="Gene3D" id="3.50.50.60">
    <property type="entry name" value="FAD/NAD(P)-binding domain"/>
    <property type="match status" value="1"/>
</dbReference>
<dbReference type="InterPro" id="IPR036188">
    <property type="entry name" value="FAD/NAD-bd_sf"/>
</dbReference>
<dbReference type="NCBIfam" id="NF003724">
    <property type="entry name" value="PRK05329.2-3"/>
    <property type="match status" value="1"/>
</dbReference>
<dbReference type="KEGG" id="tbw:NCTC13354_01393"/>
<dbReference type="Pfam" id="PF00890">
    <property type="entry name" value="FAD_binding_2"/>
    <property type="match status" value="1"/>
</dbReference>
<reference evidence="6 7" key="1">
    <citation type="submission" date="2018-12" db="EMBL/GenBank/DDBJ databases">
        <authorList>
            <consortium name="Pathogen Informatics"/>
        </authorList>
    </citation>
    <scope>NUCLEOTIDE SEQUENCE [LARGE SCALE GENOMIC DNA]</scope>
    <source>
        <strain evidence="6 7">NCTC13354</strain>
    </source>
</reference>
<proteinExistence type="predicted"/>
<dbReference type="SUPFAM" id="SSF51905">
    <property type="entry name" value="FAD/NAD(P)-binding domain"/>
    <property type="match status" value="1"/>
</dbReference>
<name>A0A448PFG2_9ACTO</name>
<dbReference type="InterPro" id="IPR009158">
    <property type="entry name" value="G3P_DH_GlpB_su"/>
</dbReference>
<evidence type="ECO:0000259" key="5">
    <source>
        <dbReference type="Pfam" id="PF00890"/>
    </source>
</evidence>
<dbReference type="InterPro" id="IPR003953">
    <property type="entry name" value="FAD-dep_OxRdtase_2_FAD-bd"/>
</dbReference>
<dbReference type="Proteomes" id="UP000269542">
    <property type="component" value="Chromosome"/>
</dbReference>